<name>A0ABD6B216_9EURY</name>
<keyword evidence="1" id="KW-0472">Membrane</keyword>
<feature type="transmembrane region" description="Helical" evidence="1">
    <location>
        <begin position="68"/>
        <end position="86"/>
    </location>
</feature>
<reference evidence="2 3" key="1">
    <citation type="journal article" date="2019" name="Int. J. Syst. Evol. Microbiol.">
        <title>The Global Catalogue of Microorganisms (GCM) 10K type strain sequencing project: providing services to taxonomists for standard genome sequencing and annotation.</title>
        <authorList>
            <consortium name="The Broad Institute Genomics Platform"/>
            <consortium name="The Broad Institute Genome Sequencing Center for Infectious Disease"/>
            <person name="Wu L."/>
            <person name="Ma J."/>
        </authorList>
    </citation>
    <scope>NUCLEOTIDE SEQUENCE [LARGE SCALE GENOMIC DNA]</scope>
    <source>
        <strain evidence="2 3">CGMCC 1.12285</strain>
    </source>
</reference>
<evidence type="ECO:0000256" key="1">
    <source>
        <dbReference type="SAM" id="Phobius"/>
    </source>
</evidence>
<evidence type="ECO:0008006" key="4">
    <source>
        <dbReference type="Google" id="ProtNLM"/>
    </source>
</evidence>
<keyword evidence="1" id="KW-1133">Transmembrane helix</keyword>
<sequence>MEFTPRRTFWLALCWLGATQSLSWGIAVTRVGVWPGNVAAIIGFALLTLVALVGVFRPEWIGGPDERTPVWWAAAVAAAVGTVALLL</sequence>
<proteinExistence type="predicted"/>
<accession>A0ABD6B216</accession>
<keyword evidence="3" id="KW-1185">Reference proteome</keyword>
<organism evidence="2 3">
    <name type="scientific">Halolamina salina</name>
    <dbReference type="NCBI Taxonomy" id="1220023"/>
    <lineage>
        <taxon>Archaea</taxon>
        <taxon>Methanobacteriati</taxon>
        <taxon>Methanobacteriota</taxon>
        <taxon>Stenosarchaea group</taxon>
        <taxon>Halobacteria</taxon>
        <taxon>Halobacteriales</taxon>
        <taxon>Haloferacaceae</taxon>
    </lineage>
</organism>
<dbReference type="RefSeq" id="WP_379817773.1">
    <property type="nucleotide sequence ID" value="NZ_JBHUDH010000008.1"/>
</dbReference>
<evidence type="ECO:0000313" key="2">
    <source>
        <dbReference type="EMBL" id="MFD1524863.1"/>
    </source>
</evidence>
<protein>
    <recommendedName>
        <fullName evidence="4">SPW repeat-containing protein</fullName>
    </recommendedName>
</protein>
<dbReference type="EMBL" id="JBHUDH010000008">
    <property type="protein sequence ID" value="MFD1524863.1"/>
    <property type="molecule type" value="Genomic_DNA"/>
</dbReference>
<evidence type="ECO:0000313" key="3">
    <source>
        <dbReference type="Proteomes" id="UP001597111"/>
    </source>
</evidence>
<comment type="caution">
    <text evidence="2">The sequence shown here is derived from an EMBL/GenBank/DDBJ whole genome shotgun (WGS) entry which is preliminary data.</text>
</comment>
<dbReference type="Proteomes" id="UP001597111">
    <property type="component" value="Unassembled WGS sequence"/>
</dbReference>
<dbReference type="AlphaFoldDB" id="A0ABD6B216"/>
<feature type="transmembrane region" description="Helical" evidence="1">
    <location>
        <begin position="33"/>
        <end position="56"/>
    </location>
</feature>
<gene>
    <name evidence="2" type="ORF">ACFR9S_00920</name>
</gene>
<keyword evidence="1" id="KW-0812">Transmembrane</keyword>